<dbReference type="SUPFAM" id="SSF51569">
    <property type="entry name" value="Aldolase"/>
    <property type="match status" value="1"/>
</dbReference>
<dbReference type="EC" id="2.3.3.13" evidence="2"/>
<organism evidence="8 9">
    <name type="scientific">Actinocorallia longicatena</name>
    <dbReference type="NCBI Taxonomy" id="111803"/>
    <lineage>
        <taxon>Bacteria</taxon>
        <taxon>Bacillati</taxon>
        <taxon>Actinomycetota</taxon>
        <taxon>Actinomycetes</taxon>
        <taxon>Streptosporangiales</taxon>
        <taxon>Thermomonosporaceae</taxon>
        <taxon>Actinocorallia</taxon>
    </lineage>
</organism>
<evidence type="ECO:0000313" key="8">
    <source>
        <dbReference type="EMBL" id="GAA3192142.1"/>
    </source>
</evidence>
<dbReference type="PANTHER" id="PTHR10277:SF9">
    <property type="entry name" value="2-ISOPROPYLMALATE SYNTHASE 1, CHLOROPLASTIC-RELATED"/>
    <property type="match status" value="1"/>
</dbReference>
<gene>
    <name evidence="8" type="ORF">GCM10010468_00820</name>
</gene>
<evidence type="ECO:0000256" key="5">
    <source>
        <dbReference type="ARBA" id="ARBA00023211"/>
    </source>
</evidence>
<dbReference type="PROSITE" id="PS50991">
    <property type="entry name" value="PYR_CT"/>
    <property type="match status" value="1"/>
</dbReference>
<sequence length="365" mass="38182">MLRLMAGLGIDAADIGMPGSGPVAYGAVLALAGAVAREGLPIALNCAARTVEEDIRPIAEISAATGVPIEVMAFIGASPVRLHAEGWSVERVTAEVAASVRFAVAQGLPVCLVTEDTTRSRPELLAALYRTALDEGATRLCAADTVGHATPEGTARLVSWLRTELIDRHGFTGTPLDWHGHNDRGLALANSLAALEAGADRVHGTALGIGERCGNTAMEQILLNLHLRHAPRDLTTLAAYCARAAEVFGRPIRDDDPVIGHDAFRTGTGVHAAAISKAPDDRTAGLVYSAVPAADLGRSQQVVVGPVSGRWNLRNWLRSHGLPEDPGCLDRLVEMAQHSDGPLSDAALLALVAEHGGQAVPGRTR</sequence>
<evidence type="ECO:0000256" key="3">
    <source>
        <dbReference type="ARBA" id="ARBA00022605"/>
    </source>
</evidence>
<dbReference type="Proteomes" id="UP001501237">
    <property type="component" value="Unassembled WGS sequence"/>
</dbReference>
<comment type="pathway">
    <text evidence="1">Amino-acid biosynthesis; L-leucine biosynthesis; L-leucine from 3-methyl-2-oxobutanoate: step 1/4.</text>
</comment>
<evidence type="ECO:0000256" key="2">
    <source>
        <dbReference type="ARBA" id="ARBA00012973"/>
    </source>
</evidence>
<accession>A0ABP6PXV8</accession>
<dbReference type="Gene3D" id="3.20.20.70">
    <property type="entry name" value="Aldolase class I"/>
    <property type="match status" value="1"/>
</dbReference>
<evidence type="ECO:0000256" key="6">
    <source>
        <dbReference type="ARBA" id="ARBA00023304"/>
    </source>
</evidence>
<dbReference type="InterPro" id="IPR000891">
    <property type="entry name" value="PYR_CT"/>
</dbReference>
<dbReference type="InterPro" id="IPR050073">
    <property type="entry name" value="2-IPM_HCS-like"/>
</dbReference>
<feature type="domain" description="Pyruvate carboxyltransferase" evidence="7">
    <location>
        <begin position="1"/>
        <end position="240"/>
    </location>
</feature>
<dbReference type="InterPro" id="IPR002034">
    <property type="entry name" value="AIPM/Hcit_synth_CS"/>
</dbReference>
<keyword evidence="4" id="KW-0808">Transferase</keyword>
<comment type="caution">
    <text evidence="8">The sequence shown here is derived from an EMBL/GenBank/DDBJ whole genome shotgun (WGS) entry which is preliminary data.</text>
</comment>
<dbReference type="PANTHER" id="PTHR10277">
    <property type="entry name" value="HOMOCITRATE SYNTHASE-RELATED"/>
    <property type="match status" value="1"/>
</dbReference>
<evidence type="ECO:0000256" key="1">
    <source>
        <dbReference type="ARBA" id="ARBA00004689"/>
    </source>
</evidence>
<keyword evidence="5" id="KW-0464">Manganese</keyword>
<name>A0ABP6PXV8_9ACTN</name>
<dbReference type="PROSITE" id="PS00816">
    <property type="entry name" value="AIPM_HOMOCIT_SYNTH_2"/>
    <property type="match status" value="1"/>
</dbReference>
<evidence type="ECO:0000259" key="7">
    <source>
        <dbReference type="PROSITE" id="PS50991"/>
    </source>
</evidence>
<dbReference type="Pfam" id="PF00682">
    <property type="entry name" value="HMGL-like"/>
    <property type="match status" value="1"/>
</dbReference>
<dbReference type="EMBL" id="BAAAUV010000001">
    <property type="protein sequence ID" value="GAA3192142.1"/>
    <property type="molecule type" value="Genomic_DNA"/>
</dbReference>
<keyword evidence="9" id="KW-1185">Reference proteome</keyword>
<protein>
    <recommendedName>
        <fullName evidence="2">2-isopropylmalate synthase</fullName>
        <ecNumber evidence="2">2.3.3.13</ecNumber>
    </recommendedName>
</protein>
<evidence type="ECO:0000256" key="4">
    <source>
        <dbReference type="ARBA" id="ARBA00022679"/>
    </source>
</evidence>
<keyword evidence="3" id="KW-0028">Amino-acid biosynthesis</keyword>
<keyword evidence="6" id="KW-0100">Branched-chain amino acid biosynthesis</keyword>
<proteinExistence type="predicted"/>
<dbReference type="InterPro" id="IPR013785">
    <property type="entry name" value="Aldolase_TIM"/>
</dbReference>
<reference evidence="9" key="1">
    <citation type="journal article" date="2019" name="Int. J. Syst. Evol. Microbiol.">
        <title>The Global Catalogue of Microorganisms (GCM) 10K type strain sequencing project: providing services to taxonomists for standard genome sequencing and annotation.</title>
        <authorList>
            <consortium name="The Broad Institute Genomics Platform"/>
            <consortium name="The Broad Institute Genome Sequencing Center for Infectious Disease"/>
            <person name="Wu L."/>
            <person name="Ma J."/>
        </authorList>
    </citation>
    <scope>NUCLEOTIDE SEQUENCE [LARGE SCALE GENOMIC DNA]</scope>
    <source>
        <strain evidence="9">JCM 9377</strain>
    </source>
</reference>
<evidence type="ECO:0000313" key="9">
    <source>
        <dbReference type="Proteomes" id="UP001501237"/>
    </source>
</evidence>